<dbReference type="InterPro" id="IPR050834">
    <property type="entry name" value="Glycosyltransf_2"/>
</dbReference>
<reference evidence="2 3" key="1">
    <citation type="journal article" date="2019" name="Nat. Med.">
        <title>A library of human gut bacterial isolates paired with longitudinal multiomics data enables mechanistic microbiome research.</title>
        <authorList>
            <person name="Poyet M."/>
            <person name="Groussin M."/>
            <person name="Gibbons S.M."/>
            <person name="Avila-Pacheco J."/>
            <person name="Jiang X."/>
            <person name="Kearney S.M."/>
            <person name="Perrotta A.R."/>
            <person name="Berdy B."/>
            <person name="Zhao S."/>
            <person name="Lieberman T.D."/>
            <person name="Swanson P.K."/>
            <person name="Smith M."/>
            <person name="Roesemann S."/>
            <person name="Alexander J.E."/>
            <person name="Rich S.A."/>
            <person name="Livny J."/>
            <person name="Vlamakis H."/>
            <person name="Clish C."/>
            <person name="Bullock K."/>
            <person name="Deik A."/>
            <person name="Scott J."/>
            <person name="Pierce K.A."/>
            <person name="Xavier R.J."/>
            <person name="Alm E.J."/>
        </authorList>
    </citation>
    <scope>NUCLEOTIDE SEQUENCE [LARGE SCALE GENOMIC DNA]</scope>
    <source>
        <strain evidence="2 3">BIOML-A20</strain>
    </source>
</reference>
<dbReference type="OrthoDB" id="1114838at2"/>
<accession>A0A9Q4QUT6</accession>
<dbReference type="PANTHER" id="PTHR43685:SF2">
    <property type="entry name" value="GLYCOSYLTRANSFERASE 2-LIKE DOMAIN-CONTAINING PROTEIN"/>
    <property type="match status" value="1"/>
</dbReference>
<dbReference type="InterPro" id="IPR029044">
    <property type="entry name" value="Nucleotide-diphossugar_trans"/>
</dbReference>
<dbReference type="PANTHER" id="PTHR43685">
    <property type="entry name" value="GLYCOSYLTRANSFERASE"/>
    <property type="match status" value="1"/>
</dbReference>
<dbReference type="RefSeq" id="WP_005858731.1">
    <property type="nucleotide sequence ID" value="NZ_BQOC01000002.1"/>
</dbReference>
<proteinExistence type="predicted"/>
<gene>
    <name evidence="2" type="ORF">GKD70_07175</name>
</gene>
<evidence type="ECO:0000259" key="1">
    <source>
        <dbReference type="Pfam" id="PF00535"/>
    </source>
</evidence>
<sequence length="268" mass="31749">MKISVVVPTYKPKYYLWECLNSLKEQTFPVDDFEILLVLNGCCEPYKSEIEEYLLKNVMSNVYLIQVDQPGVSNARNIALDYAKGSYVAFIDDDDYVSPFYLEELYAKASLDTISLCYPYAFNDGTPEMQLPYYITDAYEYCSRQTRCLKLSSKVRKYFSGPCMKLIPMDIIKERRFDINFRNGEDTLFMFLISDRFRYFAITSPSAVYYRRYRLGSALFNKRSLKERVINCILHQFYYVRIFVSNPFKYNFTFFVSRFLGEFVSIRN</sequence>
<feature type="domain" description="Glycosyltransferase 2-like" evidence="1">
    <location>
        <begin position="4"/>
        <end position="141"/>
    </location>
</feature>
<dbReference type="EMBL" id="WKMO01000005">
    <property type="protein sequence ID" value="MSB73073.1"/>
    <property type="molecule type" value="Genomic_DNA"/>
</dbReference>
<dbReference type="Gene3D" id="3.90.550.10">
    <property type="entry name" value="Spore Coat Polysaccharide Biosynthesis Protein SpsA, Chain A"/>
    <property type="match status" value="1"/>
</dbReference>
<name>A0A9Q4QUT6_PARDI</name>
<dbReference type="CDD" id="cd00761">
    <property type="entry name" value="Glyco_tranf_GTA_type"/>
    <property type="match status" value="1"/>
</dbReference>
<dbReference type="SUPFAM" id="SSF53448">
    <property type="entry name" value="Nucleotide-diphospho-sugar transferases"/>
    <property type="match status" value="1"/>
</dbReference>
<evidence type="ECO:0000313" key="3">
    <source>
        <dbReference type="Proteomes" id="UP000441609"/>
    </source>
</evidence>
<dbReference type="Proteomes" id="UP000441609">
    <property type="component" value="Unassembled WGS sequence"/>
</dbReference>
<dbReference type="InterPro" id="IPR001173">
    <property type="entry name" value="Glyco_trans_2-like"/>
</dbReference>
<dbReference type="AlphaFoldDB" id="A0A9Q4QUT6"/>
<dbReference type="Pfam" id="PF00535">
    <property type="entry name" value="Glycos_transf_2"/>
    <property type="match status" value="1"/>
</dbReference>
<protein>
    <submittedName>
        <fullName evidence="2">Glycosyltransferase</fullName>
    </submittedName>
</protein>
<evidence type="ECO:0000313" key="2">
    <source>
        <dbReference type="EMBL" id="MSB73073.1"/>
    </source>
</evidence>
<organism evidence="2 3">
    <name type="scientific">Parabacteroides distasonis</name>
    <dbReference type="NCBI Taxonomy" id="823"/>
    <lineage>
        <taxon>Bacteria</taxon>
        <taxon>Pseudomonadati</taxon>
        <taxon>Bacteroidota</taxon>
        <taxon>Bacteroidia</taxon>
        <taxon>Bacteroidales</taxon>
        <taxon>Tannerellaceae</taxon>
        <taxon>Parabacteroides</taxon>
    </lineage>
</organism>
<comment type="caution">
    <text evidence="2">The sequence shown here is derived from an EMBL/GenBank/DDBJ whole genome shotgun (WGS) entry which is preliminary data.</text>
</comment>